<evidence type="ECO:0000256" key="7">
    <source>
        <dbReference type="ARBA" id="ARBA00023136"/>
    </source>
</evidence>
<dbReference type="GO" id="GO:0022857">
    <property type="term" value="F:transmembrane transporter activity"/>
    <property type="evidence" value="ECO:0007669"/>
    <property type="project" value="InterPro"/>
</dbReference>
<dbReference type="Proteomes" id="UP000033649">
    <property type="component" value="Unassembled WGS sequence"/>
</dbReference>
<feature type="transmembrane region" description="Helical" evidence="8">
    <location>
        <begin position="311"/>
        <end position="332"/>
    </location>
</feature>
<dbReference type="Gene3D" id="1.10.3470.10">
    <property type="entry name" value="ABC transporter involved in vitamin B12 uptake, BtuC"/>
    <property type="match status" value="1"/>
</dbReference>
<dbReference type="GO" id="GO:0005886">
    <property type="term" value="C:plasma membrane"/>
    <property type="evidence" value="ECO:0007669"/>
    <property type="project" value="UniProtKB-SubCell"/>
</dbReference>
<feature type="transmembrane region" description="Helical" evidence="8">
    <location>
        <begin position="285"/>
        <end position="304"/>
    </location>
</feature>
<keyword evidence="7 8" id="KW-0472">Membrane</keyword>
<evidence type="ECO:0000256" key="1">
    <source>
        <dbReference type="ARBA" id="ARBA00004651"/>
    </source>
</evidence>
<dbReference type="CDD" id="cd06550">
    <property type="entry name" value="TM_ABC_iron-siderophores_like"/>
    <property type="match status" value="1"/>
</dbReference>
<evidence type="ECO:0000256" key="3">
    <source>
        <dbReference type="ARBA" id="ARBA00022448"/>
    </source>
</evidence>
<dbReference type="AlphaFoldDB" id="A0A0F5FMT7"/>
<feature type="transmembrane region" description="Helical" evidence="8">
    <location>
        <begin position="127"/>
        <end position="146"/>
    </location>
</feature>
<dbReference type="Pfam" id="PF01032">
    <property type="entry name" value="FecCD"/>
    <property type="match status" value="1"/>
</dbReference>
<protein>
    <submittedName>
        <fullName evidence="9">ABC transporter permease</fullName>
    </submittedName>
</protein>
<dbReference type="SUPFAM" id="SSF81345">
    <property type="entry name" value="ABC transporter involved in vitamin B12 uptake, BtuC"/>
    <property type="match status" value="1"/>
</dbReference>
<organism evidence="9 10">
    <name type="scientific">Devosia chinhatensis</name>
    <dbReference type="NCBI Taxonomy" id="429727"/>
    <lineage>
        <taxon>Bacteria</taxon>
        <taxon>Pseudomonadati</taxon>
        <taxon>Pseudomonadota</taxon>
        <taxon>Alphaproteobacteria</taxon>
        <taxon>Hyphomicrobiales</taxon>
        <taxon>Devosiaceae</taxon>
        <taxon>Devosia</taxon>
    </lineage>
</organism>
<reference evidence="9 10" key="1">
    <citation type="submission" date="2015-03" db="EMBL/GenBank/DDBJ databases">
        <authorList>
            <person name="Hassan Y."/>
            <person name="Lepp D."/>
            <person name="Li X.-Z."/>
            <person name="Zhou T."/>
        </authorList>
    </citation>
    <scope>NUCLEOTIDE SEQUENCE [LARGE SCALE GENOMIC DNA]</scope>
    <source>
        <strain evidence="9 10">IPL18</strain>
    </source>
</reference>
<feature type="transmembrane region" description="Helical" evidence="8">
    <location>
        <begin position="245"/>
        <end position="273"/>
    </location>
</feature>
<comment type="similarity">
    <text evidence="2">Belongs to the binding-protein-dependent transport system permease family. FecCD subfamily.</text>
</comment>
<evidence type="ECO:0000256" key="5">
    <source>
        <dbReference type="ARBA" id="ARBA00022692"/>
    </source>
</evidence>
<dbReference type="PATRIC" id="fig|429727.3.peg.447"/>
<evidence type="ECO:0000256" key="2">
    <source>
        <dbReference type="ARBA" id="ARBA00007935"/>
    </source>
</evidence>
<dbReference type="OrthoDB" id="9811975at2"/>
<dbReference type="InterPro" id="IPR000522">
    <property type="entry name" value="ABC_transptr_permease_BtuC"/>
</dbReference>
<keyword evidence="6 8" id="KW-1133">Transmembrane helix</keyword>
<dbReference type="PANTHER" id="PTHR30472:SF67">
    <property type="entry name" value="PERMEASE OF ABC TRANSPORTER-RELATED"/>
    <property type="match status" value="1"/>
</dbReference>
<sequence length="342" mass="35299">MPLPLVSAVLAAGLVLSLTLAVTIGPVDLSMRTVWQIAFAKLTGTSGNWTGAQENIVWMLRFPRVLLAAVVGGGLAAVGVAMQAVVRNPLADPYVLGISSGASVGAVLVLGTGAFGFFGIYAVSAGAFAGAVASFTLVFLIAVAGGQLSPLRLVLAGMACGYSLSGLTSLIVLTSENRELARNAMEWMLGSLGGASWSDLGLPSAVLLVGTLWLSLSGRALNALLVGDDTARTLGIDVGRLRVTLFIVLSLLTGVMVAVSGAIGFVGLVIPHVVRMLVGTDHRRVLPVSVLIGAIFLVWVDVVARMAFAPIELPVGVITALLGGPFFVWMLVAQRWKSRDAA</sequence>
<feature type="transmembrane region" description="Helical" evidence="8">
    <location>
        <begin position="65"/>
        <end position="82"/>
    </location>
</feature>
<keyword evidence="10" id="KW-1185">Reference proteome</keyword>
<feature type="transmembrane region" description="Helical" evidence="8">
    <location>
        <begin position="94"/>
        <end position="121"/>
    </location>
</feature>
<dbReference type="PANTHER" id="PTHR30472">
    <property type="entry name" value="FERRIC ENTEROBACTIN TRANSPORT SYSTEM PERMEASE PROTEIN"/>
    <property type="match status" value="1"/>
</dbReference>
<evidence type="ECO:0000313" key="10">
    <source>
        <dbReference type="Proteomes" id="UP000033649"/>
    </source>
</evidence>
<proteinExistence type="inferred from homology"/>
<comment type="subcellular location">
    <subcellularLocation>
        <location evidence="1">Cell membrane</location>
        <topology evidence="1">Multi-pass membrane protein</topology>
    </subcellularLocation>
</comment>
<evidence type="ECO:0000256" key="6">
    <source>
        <dbReference type="ARBA" id="ARBA00022989"/>
    </source>
</evidence>
<comment type="caution">
    <text evidence="9">The sequence shown here is derived from an EMBL/GenBank/DDBJ whole genome shotgun (WGS) entry which is preliminary data.</text>
</comment>
<evidence type="ECO:0000313" key="9">
    <source>
        <dbReference type="EMBL" id="KKB10199.1"/>
    </source>
</evidence>
<evidence type="ECO:0000256" key="4">
    <source>
        <dbReference type="ARBA" id="ARBA00022475"/>
    </source>
</evidence>
<keyword evidence="3" id="KW-0813">Transport</keyword>
<accession>A0A0F5FMT7</accession>
<dbReference type="STRING" id="429727.VE26_02120"/>
<dbReference type="InterPro" id="IPR037294">
    <property type="entry name" value="ABC_BtuC-like"/>
</dbReference>
<gene>
    <name evidence="9" type="ORF">VE26_02120</name>
</gene>
<dbReference type="FunFam" id="1.10.3470.10:FF:000001">
    <property type="entry name" value="Vitamin B12 ABC transporter permease BtuC"/>
    <property type="match status" value="1"/>
</dbReference>
<keyword evidence="5 8" id="KW-0812">Transmembrane</keyword>
<feature type="transmembrane region" description="Helical" evidence="8">
    <location>
        <begin position="153"/>
        <end position="175"/>
    </location>
</feature>
<evidence type="ECO:0000256" key="8">
    <source>
        <dbReference type="SAM" id="Phobius"/>
    </source>
</evidence>
<name>A0A0F5FMT7_9HYPH</name>
<keyword evidence="4" id="KW-1003">Cell membrane</keyword>
<dbReference type="EMBL" id="JZEY01000054">
    <property type="protein sequence ID" value="KKB10199.1"/>
    <property type="molecule type" value="Genomic_DNA"/>
</dbReference>
<dbReference type="GO" id="GO:0033214">
    <property type="term" value="P:siderophore-iron import into cell"/>
    <property type="evidence" value="ECO:0007669"/>
    <property type="project" value="TreeGrafter"/>
</dbReference>